<name>A0ABU7LU09_9PROT</name>
<feature type="transmembrane region" description="Helical" evidence="1">
    <location>
        <begin position="98"/>
        <end position="117"/>
    </location>
</feature>
<dbReference type="Proteomes" id="UP001354971">
    <property type="component" value="Unassembled WGS sequence"/>
</dbReference>
<keyword evidence="1" id="KW-0812">Transmembrane</keyword>
<reference evidence="2 3" key="1">
    <citation type="submission" date="2024-01" db="EMBL/GenBank/DDBJ databases">
        <title>Hyphobacterium bacterium isolated from marine sediment.</title>
        <authorList>
            <person name="Zhao S."/>
        </authorList>
    </citation>
    <scope>NUCLEOTIDE SEQUENCE [LARGE SCALE GENOMIC DNA]</scope>
    <source>
        <strain evidence="3">HN65</strain>
    </source>
</reference>
<keyword evidence="3" id="KW-1185">Reference proteome</keyword>
<comment type="caution">
    <text evidence="2">The sequence shown here is derived from an EMBL/GenBank/DDBJ whole genome shotgun (WGS) entry which is preliminary data.</text>
</comment>
<dbReference type="EMBL" id="JAZDRP010000012">
    <property type="protein sequence ID" value="MEE2527340.1"/>
    <property type="molecule type" value="Genomic_DNA"/>
</dbReference>
<keyword evidence="1" id="KW-1133">Transmembrane helix</keyword>
<keyword evidence="1" id="KW-0472">Membrane</keyword>
<sequence>MFFRFLISIGSLFGFVTGGLDLLERFGVPVDDWLRALPAVASDFFAWFGFQVDQIALAAFGSSAQDASAPVLDYSQGSDSEEVVMASRSLMMDSSDQALWISGGFTALMLIILLMAARRS</sequence>
<evidence type="ECO:0000313" key="2">
    <source>
        <dbReference type="EMBL" id="MEE2527340.1"/>
    </source>
</evidence>
<organism evidence="2 3">
    <name type="scientific">Hyphobacterium lacteum</name>
    <dbReference type="NCBI Taxonomy" id="3116575"/>
    <lineage>
        <taxon>Bacteria</taxon>
        <taxon>Pseudomonadati</taxon>
        <taxon>Pseudomonadota</taxon>
        <taxon>Alphaproteobacteria</taxon>
        <taxon>Maricaulales</taxon>
        <taxon>Maricaulaceae</taxon>
        <taxon>Hyphobacterium</taxon>
    </lineage>
</organism>
<dbReference type="RefSeq" id="WP_330200002.1">
    <property type="nucleotide sequence ID" value="NZ_JAZDRP010000012.1"/>
</dbReference>
<gene>
    <name evidence="2" type="ORF">V0U79_13315</name>
</gene>
<proteinExistence type="predicted"/>
<protein>
    <submittedName>
        <fullName evidence="2">Uncharacterized protein</fullName>
    </submittedName>
</protein>
<accession>A0ABU7LU09</accession>
<evidence type="ECO:0000256" key="1">
    <source>
        <dbReference type="SAM" id="Phobius"/>
    </source>
</evidence>
<evidence type="ECO:0000313" key="3">
    <source>
        <dbReference type="Proteomes" id="UP001354971"/>
    </source>
</evidence>